<keyword evidence="3" id="KW-1185">Reference proteome</keyword>
<dbReference type="OrthoDB" id="4161589at2759"/>
<dbReference type="PANTHER" id="PTHR37012">
    <property type="entry name" value="B-ZIP TRANSCRIPTION FACTOR (EUROFUNG)-RELATED"/>
    <property type="match status" value="1"/>
</dbReference>
<sequence length="287" mass="33216">MGSQLTDTDPARTRTPRQLQRKRALDKESQRRKRERQRAHVQQIEKELHDARQEIHNLRLIIQDMKGQPQPGTQGIDSVRSSAHDSCPPQLESPVSVKTASTVTPCTHRSLSPQPEHKEQLIECFCEPQTHESFSECFEKTVFASVIEWNSRSILLAAVYILAYRILRYRFFPSVETHNDVPEWLRSTDIQDKIPHALYIDFVQFPRLRNAMVLGLVNIDSIREQFDADFGRHLSVNWPVSEALLVTDSSRNTILNPKFERHICTQENWTLDSVFATKYPHIAPLIV</sequence>
<feature type="region of interest" description="Disordered" evidence="1">
    <location>
        <begin position="1"/>
        <end position="39"/>
    </location>
</feature>
<protein>
    <recommendedName>
        <fullName evidence="4">BZIP domain-containing protein</fullName>
    </recommendedName>
</protein>
<dbReference type="EMBL" id="JAANBB010000687">
    <property type="protein sequence ID" value="KAF7536058.1"/>
    <property type="molecule type" value="Genomic_DNA"/>
</dbReference>
<feature type="compositionally biased region" description="Polar residues" evidence="1">
    <location>
        <begin position="70"/>
        <end position="81"/>
    </location>
</feature>
<name>A0A9P5GXQ3_9HYPO</name>
<dbReference type="CDD" id="cd14686">
    <property type="entry name" value="bZIP"/>
    <property type="match status" value="1"/>
</dbReference>
<feature type="region of interest" description="Disordered" evidence="1">
    <location>
        <begin position="66"/>
        <end position="98"/>
    </location>
</feature>
<evidence type="ECO:0000256" key="1">
    <source>
        <dbReference type="SAM" id="MobiDB-lite"/>
    </source>
</evidence>
<proteinExistence type="predicted"/>
<evidence type="ECO:0000313" key="3">
    <source>
        <dbReference type="Proteomes" id="UP000722485"/>
    </source>
</evidence>
<gene>
    <name evidence="2" type="ORF">G7Z17_g13097</name>
</gene>
<organism evidence="2 3">
    <name type="scientific">Cylindrodendrum hubeiense</name>
    <dbReference type="NCBI Taxonomy" id="595255"/>
    <lineage>
        <taxon>Eukaryota</taxon>
        <taxon>Fungi</taxon>
        <taxon>Dikarya</taxon>
        <taxon>Ascomycota</taxon>
        <taxon>Pezizomycotina</taxon>
        <taxon>Sordariomycetes</taxon>
        <taxon>Hypocreomycetidae</taxon>
        <taxon>Hypocreales</taxon>
        <taxon>Nectriaceae</taxon>
        <taxon>Cylindrodendrum</taxon>
    </lineage>
</organism>
<dbReference type="PANTHER" id="PTHR37012:SF2">
    <property type="entry name" value="BZIP DOMAIN-CONTAINING PROTEIN-RELATED"/>
    <property type="match status" value="1"/>
</dbReference>
<reference evidence="2" key="1">
    <citation type="submission" date="2020-03" db="EMBL/GenBank/DDBJ databases">
        <title>Draft Genome Sequence of Cylindrodendrum hubeiense.</title>
        <authorList>
            <person name="Buettner E."/>
            <person name="Kellner H."/>
        </authorList>
    </citation>
    <scope>NUCLEOTIDE SEQUENCE</scope>
    <source>
        <strain evidence="2">IHI 201604</strain>
    </source>
</reference>
<accession>A0A9P5GXQ3</accession>
<feature type="compositionally biased region" description="Basic residues" evidence="1">
    <location>
        <begin position="30"/>
        <end position="39"/>
    </location>
</feature>
<dbReference type="Proteomes" id="UP000722485">
    <property type="component" value="Unassembled WGS sequence"/>
</dbReference>
<dbReference type="Pfam" id="PF11905">
    <property type="entry name" value="DUF3425"/>
    <property type="match status" value="1"/>
</dbReference>
<dbReference type="AlphaFoldDB" id="A0A9P5GXQ3"/>
<evidence type="ECO:0008006" key="4">
    <source>
        <dbReference type="Google" id="ProtNLM"/>
    </source>
</evidence>
<evidence type="ECO:0000313" key="2">
    <source>
        <dbReference type="EMBL" id="KAF7536058.1"/>
    </source>
</evidence>
<comment type="caution">
    <text evidence="2">The sequence shown here is derived from an EMBL/GenBank/DDBJ whole genome shotgun (WGS) entry which is preliminary data.</text>
</comment>
<dbReference type="InterPro" id="IPR021833">
    <property type="entry name" value="DUF3425"/>
</dbReference>